<organism evidence="4 5">
    <name type="scientific">Frankliniella fusca</name>
    <dbReference type="NCBI Taxonomy" id="407009"/>
    <lineage>
        <taxon>Eukaryota</taxon>
        <taxon>Metazoa</taxon>
        <taxon>Ecdysozoa</taxon>
        <taxon>Arthropoda</taxon>
        <taxon>Hexapoda</taxon>
        <taxon>Insecta</taxon>
        <taxon>Pterygota</taxon>
        <taxon>Neoptera</taxon>
        <taxon>Paraneoptera</taxon>
        <taxon>Thysanoptera</taxon>
        <taxon>Terebrantia</taxon>
        <taxon>Thripoidea</taxon>
        <taxon>Thripidae</taxon>
        <taxon>Frankliniella</taxon>
    </lineage>
</organism>
<dbReference type="InterPro" id="IPR001878">
    <property type="entry name" value="Znf_CCHC"/>
</dbReference>
<keyword evidence="1" id="KW-0863">Zinc-finger</keyword>
<dbReference type="PROSITE" id="PS50158">
    <property type="entry name" value="ZF_CCHC"/>
    <property type="match status" value="1"/>
</dbReference>
<dbReference type="Proteomes" id="UP001219518">
    <property type="component" value="Unassembled WGS sequence"/>
</dbReference>
<sequence>AYRSLPHSSHKFSPYEVMFGAPMRTPLDLDRGEPPRQEEMHKMYPFWVRRTMQDIHETVAHMSKKAAKRMKEYYDRTAKVTKNKGTTTKPKLEKALQIDHEEISLEEIFKEMIIKIEPVTEIEDPEETAETTSKAEVAKQCKTEESKTVVFFRLVDDFNVTDNESDEGERSEQSKQQEVSVRRLEAEGQETNTDEEEKEMDKRIAEEEARIREIEKQLVKIKEEKWKLIRIEEVAEAKGRREWLDRVTKRCRKCKKRGHVAKECL</sequence>
<evidence type="ECO:0000313" key="5">
    <source>
        <dbReference type="Proteomes" id="UP001219518"/>
    </source>
</evidence>
<feature type="region of interest" description="Disordered" evidence="2">
    <location>
        <begin position="162"/>
        <end position="201"/>
    </location>
</feature>
<comment type="caution">
    <text evidence="4">The sequence shown here is derived from an EMBL/GenBank/DDBJ whole genome shotgun (WGS) entry which is preliminary data.</text>
</comment>
<feature type="compositionally biased region" description="Basic and acidic residues" evidence="2">
    <location>
        <begin position="168"/>
        <end position="186"/>
    </location>
</feature>
<accession>A0AAE1HJZ9</accession>
<keyword evidence="5" id="KW-1185">Reference proteome</keyword>
<keyword evidence="1" id="KW-0862">Zinc</keyword>
<evidence type="ECO:0000256" key="1">
    <source>
        <dbReference type="PROSITE-ProRule" id="PRU00047"/>
    </source>
</evidence>
<feature type="non-terminal residue" evidence="4">
    <location>
        <position position="265"/>
    </location>
</feature>
<dbReference type="GO" id="GO:0008270">
    <property type="term" value="F:zinc ion binding"/>
    <property type="evidence" value="ECO:0007669"/>
    <property type="project" value="UniProtKB-KW"/>
</dbReference>
<keyword evidence="1" id="KW-0479">Metal-binding</keyword>
<evidence type="ECO:0000313" key="4">
    <source>
        <dbReference type="EMBL" id="KAK3922603.1"/>
    </source>
</evidence>
<evidence type="ECO:0000256" key="2">
    <source>
        <dbReference type="SAM" id="MobiDB-lite"/>
    </source>
</evidence>
<dbReference type="EMBL" id="JAHWGI010001100">
    <property type="protein sequence ID" value="KAK3922603.1"/>
    <property type="molecule type" value="Genomic_DNA"/>
</dbReference>
<proteinExistence type="predicted"/>
<feature type="domain" description="CCHC-type" evidence="3">
    <location>
        <begin position="250"/>
        <end position="264"/>
    </location>
</feature>
<dbReference type="AlphaFoldDB" id="A0AAE1HJZ9"/>
<reference evidence="4" key="1">
    <citation type="submission" date="2021-07" db="EMBL/GenBank/DDBJ databases">
        <authorList>
            <person name="Catto M.A."/>
            <person name="Jacobson A."/>
            <person name="Kennedy G."/>
            <person name="Labadie P."/>
            <person name="Hunt B.G."/>
            <person name="Srinivasan R."/>
        </authorList>
    </citation>
    <scope>NUCLEOTIDE SEQUENCE</scope>
    <source>
        <strain evidence="4">PL_HMW_Pooled</strain>
        <tissue evidence="4">Head</tissue>
    </source>
</reference>
<protein>
    <submittedName>
        <fullName evidence="4">Dynein heavy chain-like protein</fullName>
    </submittedName>
</protein>
<reference evidence="4" key="2">
    <citation type="journal article" date="2023" name="BMC Genomics">
        <title>Pest status, molecular evolution, and epigenetic factors derived from the genome assembly of Frankliniella fusca, a thysanopteran phytovirus vector.</title>
        <authorList>
            <person name="Catto M.A."/>
            <person name="Labadie P.E."/>
            <person name="Jacobson A.L."/>
            <person name="Kennedy G.G."/>
            <person name="Srinivasan R."/>
            <person name="Hunt B.G."/>
        </authorList>
    </citation>
    <scope>NUCLEOTIDE SEQUENCE</scope>
    <source>
        <strain evidence="4">PL_HMW_Pooled</strain>
    </source>
</reference>
<gene>
    <name evidence="4" type="ORF">KUF71_012060</name>
</gene>
<dbReference type="GO" id="GO:0003676">
    <property type="term" value="F:nucleic acid binding"/>
    <property type="evidence" value="ECO:0007669"/>
    <property type="project" value="InterPro"/>
</dbReference>
<evidence type="ECO:0000259" key="3">
    <source>
        <dbReference type="PROSITE" id="PS50158"/>
    </source>
</evidence>
<name>A0AAE1HJZ9_9NEOP</name>